<gene>
    <name evidence="5" type="ORF">cubi_01119</name>
</gene>
<name>A0A1J4MLE3_9CRYT</name>
<dbReference type="InterPro" id="IPR015943">
    <property type="entry name" value="WD40/YVTN_repeat-like_dom_sf"/>
</dbReference>
<dbReference type="PROSITE" id="PS50082">
    <property type="entry name" value="WD_REPEATS_2"/>
    <property type="match status" value="1"/>
</dbReference>
<dbReference type="InterPro" id="IPR006594">
    <property type="entry name" value="LisH"/>
</dbReference>
<evidence type="ECO:0000256" key="4">
    <source>
        <dbReference type="PROSITE-ProRule" id="PRU00221"/>
    </source>
</evidence>
<evidence type="ECO:0000313" key="6">
    <source>
        <dbReference type="Proteomes" id="UP000186176"/>
    </source>
</evidence>
<dbReference type="InterPro" id="IPR036322">
    <property type="entry name" value="WD40_repeat_dom_sf"/>
</dbReference>
<dbReference type="SMART" id="SM00667">
    <property type="entry name" value="LisH"/>
    <property type="match status" value="1"/>
</dbReference>
<dbReference type="Proteomes" id="UP000186176">
    <property type="component" value="Unassembled WGS sequence"/>
</dbReference>
<dbReference type="GeneID" id="39977910"/>
<dbReference type="RefSeq" id="XP_028875468.1">
    <property type="nucleotide sequence ID" value="XM_029018131.1"/>
</dbReference>
<dbReference type="SUPFAM" id="SSF50978">
    <property type="entry name" value="WD40 repeat-like"/>
    <property type="match status" value="1"/>
</dbReference>
<dbReference type="VEuPathDB" id="CryptoDB:cubi_01119"/>
<comment type="similarity">
    <text evidence="3">Belongs to the WD repeat SMU1 family.</text>
</comment>
<protein>
    <submittedName>
        <fullName evidence="5">WD-40 repeat-containing protein</fullName>
    </submittedName>
</protein>
<dbReference type="SMART" id="SM00320">
    <property type="entry name" value="WD40"/>
    <property type="match status" value="4"/>
</dbReference>
<comment type="caution">
    <text evidence="5">The sequence shown here is derived from an EMBL/GenBank/DDBJ whole genome shotgun (WGS) entry which is preliminary data.</text>
</comment>
<keyword evidence="6" id="KW-1185">Reference proteome</keyword>
<evidence type="ECO:0000256" key="1">
    <source>
        <dbReference type="ARBA" id="ARBA00022664"/>
    </source>
</evidence>
<dbReference type="AlphaFoldDB" id="A0A1J4MLE3"/>
<dbReference type="PROSITE" id="PS50896">
    <property type="entry name" value="LISH"/>
    <property type="match status" value="1"/>
</dbReference>
<evidence type="ECO:0000256" key="2">
    <source>
        <dbReference type="ARBA" id="ARBA00023187"/>
    </source>
</evidence>
<evidence type="ECO:0000313" key="5">
    <source>
        <dbReference type="EMBL" id="OII74275.1"/>
    </source>
</evidence>
<keyword evidence="4" id="KW-0853">WD repeat</keyword>
<proteinExistence type="inferred from homology"/>
<keyword evidence="2" id="KW-0508">mRNA splicing</keyword>
<sequence length="596" mass="68348">MNHVNFSNKSVIKLILQFLLENGLLESYFTLSNESGVSLNWVESLNKIETIVSKGLWDELIEILKYIQIPAKLQAILFEHIALELLELKEPFVAQYLIENNKSLFLYDNQFNEKYNKLLEIIKKSKDIISSTENTSVESNYSSIFTFIKNNYIERGSKEKSRERLSKLILENLVEVKKSVLLEVIGNSLRYKNTLKLNSEEICESFGSEFNENSFICDQRQLQLNGSKELKFFMKSPIIIDSEKFGYICCINFSPSGEQIFATSKGYIFIGNTNFCNGTDQNVELKRIYSHCEEEVKILGLCVASINNGISCGNEIESLENSEHILIASTSERADIKIWDCSNSNFIFFVNAYEKYITDLTFNKDATCILSSSIEGIVKIHGLKSERTIKYFPKNSEFSINKVSYNNSETMVISALSNGNIDIWDIKSSSCIATYDICCSQIFELKPINNINFLLSIQKSDSLKKNIEKFDFFFVGSRSGMYLVDIYNGEVVNLPIEENLMENLFSATFNSKLNIIICLLKNSKILLYDIKDRKMNYKEIEYEDSYQYEQIFTGKFNGNIAVSGKNKFFVLSEYYQISNHVDTDSNIELISSDSKL</sequence>
<dbReference type="EMBL" id="LRBP01000012">
    <property type="protein sequence ID" value="OII74275.1"/>
    <property type="molecule type" value="Genomic_DNA"/>
</dbReference>
<evidence type="ECO:0000256" key="3">
    <source>
        <dbReference type="ARBA" id="ARBA00025801"/>
    </source>
</evidence>
<accession>A0A1J4MLE3</accession>
<organism evidence="5 6">
    <name type="scientific">Cryptosporidium ubiquitum</name>
    <dbReference type="NCBI Taxonomy" id="857276"/>
    <lineage>
        <taxon>Eukaryota</taxon>
        <taxon>Sar</taxon>
        <taxon>Alveolata</taxon>
        <taxon>Apicomplexa</taxon>
        <taxon>Conoidasida</taxon>
        <taxon>Coccidia</taxon>
        <taxon>Eucoccidiorida</taxon>
        <taxon>Eimeriorina</taxon>
        <taxon>Cryptosporidiidae</taxon>
        <taxon>Cryptosporidium</taxon>
    </lineage>
</organism>
<dbReference type="Gene3D" id="2.130.10.10">
    <property type="entry name" value="YVTN repeat-like/Quinoprotein amine dehydrogenase"/>
    <property type="match status" value="1"/>
</dbReference>
<dbReference type="InterPro" id="IPR001680">
    <property type="entry name" value="WD40_rpt"/>
</dbReference>
<keyword evidence="1" id="KW-0507">mRNA processing</keyword>
<dbReference type="InterPro" id="IPR045184">
    <property type="entry name" value="SMU1"/>
</dbReference>
<feature type="repeat" description="WD" evidence="4">
    <location>
        <begin position="393"/>
        <end position="434"/>
    </location>
</feature>
<dbReference type="PANTHER" id="PTHR22848">
    <property type="entry name" value="WD40 REPEAT PROTEIN"/>
    <property type="match status" value="1"/>
</dbReference>
<reference evidence="5 6" key="1">
    <citation type="submission" date="2016-10" db="EMBL/GenBank/DDBJ databases">
        <title>Reductive evolution of mitochondrial metabolism and differential evolution of invasion-related proteins in Cryptosporidium.</title>
        <authorList>
            <person name="Liu S."/>
            <person name="Roellig D.M."/>
            <person name="Guo Y."/>
            <person name="Li N."/>
            <person name="Frace M.A."/>
            <person name="Tang K."/>
            <person name="Zhang L."/>
            <person name="Feng Y."/>
            <person name="Xiao L."/>
        </authorList>
    </citation>
    <scope>NUCLEOTIDE SEQUENCE [LARGE SCALE GENOMIC DNA]</scope>
    <source>
        <strain evidence="5">39726</strain>
    </source>
</reference>
<dbReference type="GO" id="GO:0000398">
    <property type="term" value="P:mRNA splicing, via spliceosome"/>
    <property type="evidence" value="ECO:0007669"/>
    <property type="project" value="InterPro"/>
</dbReference>
<dbReference type="OrthoDB" id="538223at2759"/>